<evidence type="ECO:0000313" key="2">
    <source>
        <dbReference type="EMBL" id="MPN54970.1"/>
    </source>
</evidence>
<proteinExistence type="predicted"/>
<sequence length="142" mass="15252">MPQPARRGEQQHEPEGDDLVPDDAAVVGFAERPAGDLDEPDAGQVGDGEQEEQLAVAEVGTEQDEAGPGEQRAEGARRPRRQPAAAAAGEEMRRVGEQEADAGGLGKVVVPLARDIDRLPVRVEDLDRARRPGDHLADRPER</sequence>
<feature type="region of interest" description="Disordered" evidence="1">
    <location>
        <begin position="1"/>
        <end position="106"/>
    </location>
</feature>
<gene>
    <name evidence="2" type="ORF">SDC9_202649</name>
</gene>
<organism evidence="2">
    <name type="scientific">bioreactor metagenome</name>
    <dbReference type="NCBI Taxonomy" id="1076179"/>
    <lineage>
        <taxon>unclassified sequences</taxon>
        <taxon>metagenomes</taxon>
        <taxon>ecological metagenomes</taxon>
    </lineage>
</organism>
<name>A0A645IVQ8_9ZZZZ</name>
<accession>A0A645IVQ8</accession>
<feature type="compositionally biased region" description="Basic and acidic residues" evidence="1">
    <location>
        <begin position="1"/>
        <end position="14"/>
    </location>
</feature>
<dbReference type="AlphaFoldDB" id="A0A645IVQ8"/>
<reference evidence="2" key="1">
    <citation type="submission" date="2019-08" db="EMBL/GenBank/DDBJ databases">
        <authorList>
            <person name="Kucharzyk K."/>
            <person name="Murdoch R.W."/>
            <person name="Higgins S."/>
            <person name="Loffler F."/>
        </authorList>
    </citation>
    <scope>NUCLEOTIDE SEQUENCE</scope>
</reference>
<dbReference type="EMBL" id="VSSQ01123721">
    <property type="protein sequence ID" value="MPN54970.1"/>
    <property type="molecule type" value="Genomic_DNA"/>
</dbReference>
<comment type="caution">
    <text evidence="2">The sequence shown here is derived from an EMBL/GenBank/DDBJ whole genome shotgun (WGS) entry which is preliminary data.</text>
</comment>
<evidence type="ECO:0000256" key="1">
    <source>
        <dbReference type="SAM" id="MobiDB-lite"/>
    </source>
</evidence>
<protein>
    <submittedName>
        <fullName evidence="2">Uncharacterized protein</fullName>
    </submittedName>
</protein>